<dbReference type="CDD" id="cd02440">
    <property type="entry name" value="AdoMet_MTases"/>
    <property type="match status" value="1"/>
</dbReference>
<dbReference type="Gene3D" id="3.40.50.150">
    <property type="entry name" value="Vaccinia Virus protein VP39"/>
    <property type="match status" value="1"/>
</dbReference>
<dbReference type="SUPFAM" id="SSF48403">
    <property type="entry name" value="Ankyrin repeat"/>
    <property type="match status" value="1"/>
</dbReference>
<sequence length="566" mass="61224">MTNPKSKGPRGNTKKKKSNNQKANMSQSSSGNTTQQTKQTTASTNTTKPQPKRTAQRACAPPIEAPEEYSDLLLTARSLNEEERISELMECARYGEVDAVRAILEVWDANEGDNAIGQDQDGSGSKHSDATCGNGDVKSKLVNITDSTGTTPLHKAAANGHVSTVSLLLSRGALHTSNENGNTPLHWAAGAGKADVCLVLLDHFDALSNECVDELCASSTDGAGSVVKPLDVLLKNSFGRSALTEGFASGDTKTVEVLLNHDSAEEERLIGGLNRKEVDPEECADEGTNADGKGSQEESKRGIIHEFDFRKGLGNGDDEECHEKSVLIRELPIAHPDNPFGQTPADDTTGLSIWCASLIMARWLSSPSMSSRLRDKHVLELGAGCAVPSLAAMTYGSPASVTISDLNPDTMENIQCNIGLNPNSNCDVKACSIDWADEETYPDEKMDFVICSDCIYQKDIVPLLKKVVLGTLRKPAVGAEPNYDDNTYDGNENGPSFLYVTPEGGRDGLPEFISTMKSHGFTCVMEEVAPESYRENPLKSGDEEDCFLHFHELSSTTYVLYEFRRC</sequence>
<gene>
    <name evidence="3" type="ORF">HJC23_004151</name>
</gene>
<proteinExistence type="predicted"/>
<protein>
    <recommendedName>
        <fullName evidence="5">Calmodulin-lysine N-methyltransferase</fullName>
    </recommendedName>
</protein>
<name>A0ABD3PHS2_9STRA</name>
<evidence type="ECO:0000256" key="1">
    <source>
        <dbReference type="PROSITE-ProRule" id="PRU00023"/>
    </source>
</evidence>
<evidence type="ECO:0000313" key="4">
    <source>
        <dbReference type="Proteomes" id="UP001516023"/>
    </source>
</evidence>
<comment type="caution">
    <text evidence="3">The sequence shown here is derived from an EMBL/GenBank/DDBJ whole genome shotgun (WGS) entry which is preliminary data.</text>
</comment>
<dbReference type="AlphaFoldDB" id="A0ABD3PHS2"/>
<evidence type="ECO:0000256" key="2">
    <source>
        <dbReference type="SAM" id="MobiDB-lite"/>
    </source>
</evidence>
<dbReference type="SUPFAM" id="SSF53335">
    <property type="entry name" value="S-adenosyl-L-methionine-dependent methyltransferases"/>
    <property type="match status" value="1"/>
</dbReference>
<dbReference type="InterPro" id="IPR019410">
    <property type="entry name" value="Methyltransf_16"/>
</dbReference>
<feature type="repeat" description="ANK" evidence="1">
    <location>
        <begin position="180"/>
        <end position="203"/>
    </location>
</feature>
<dbReference type="Gene3D" id="1.25.40.20">
    <property type="entry name" value="Ankyrin repeat-containing domain"/>
    <property type="match status" value="1"/>
</dbReference>
<evidence type="ECO:0000313" key="3">
    <source>
        <dbReference type="EMBL" id="KAL3787277.1"/>
    </source>
</evidence>
<dbReference type="InterPro" id="IPR029063">
    <property type="entry name" value="SAM-dependent_MTases_sf"/>
</dbReference>
<evidence type="ECO:0008006" key="5">
    <source>
        <dbReference type="Google" id="ProtNLM"/>
    </source>
</evidence>
<keyword evidence="4" id="KW-1185">Reference proteome</keyword>
<dbReference type="PROSITE" id="PS50297">
    <property type="entry name" value="ANK_REP_REGION"/>
    <property type="match status" value="2"/>
</dbReference>
<dbReference type="Pfam" id="PF12796">
    <property type="entry name" value="Ank_2"/>
    <property type="match status" value="1"/>
</dbReference>
<feature type="repeat" description="ANK" evidence="1">
    <location>
        <begin position="148"/>
        <end position="180"/>
    </location>
</feature>
<reference evidence="3 4" key="1">
    <citation type="journal article" date="2020" name="G3 (Bethesda)">
        <title>Improved Reference Genome for Cyclotella cryptica CCMP332, a Model for Cell Wall Morphogenesis, Salinity Adaptation, and Lipid Production in Diatoms (Bacillariophyta).</title>
        <authorList>
            <person name="Roberts W.R."/>
            <person name="Downey K.M."/>
            <person name="Ruck E.C."/>
            <person name="Traller J.C."/>
            <person name="Alverson A.J."/>
        </authorList>
    </citation>
    <scope>NUCLEOTIDE SEQUENCE [LARGE SCALE GENOMIC DNA]</scope>
    <source>
        <strain evidence="3 4">CCMP332</strain>
    </source>
</reference>
<dbReference type="InterPro" id="IPR036770">
    <property type="entry name" value="Ankyrin_rpt-contain_sf"/>
</dbReference>
<feature type="compositionally biased region" description="Low complexity" evidence="2">
    <location>
        <begin position="26"/>
        <end position="49"/>
    </location>
</feature>
<keyword evidence="1" id="KW-0040">ANK repeat</keyword>
<dbReference type="SMART" id="SM00248">
    <property type="entry name" value="ANK"/>
    <property type="match status" value="3"/>
</dbReference>
<dbReference type="PANTHER" id="PTHR14614:SF165">
    <property type="entry name" value="FAM86 N-TERMINAL DOMAIN-CONTAINING PROTEIN"/>
    <property type="match status" value="1"/>
</dbReference>
<dbReference type="EMBL" id="JABMIG020000178">
    <property type="protein sequence ID" value="KAL3787277.1"/>
    <property type="molecule type" value="Genomic_DNA"/>
</dbReference>
<accession>A0ABD3PHS2</accession>
<organism evidence="3 4">
    <name type="scientific">Cyclotella cryptica</name>
    <dbReference type="NCBI Taxonomy" id="29204"/>
    <lineage>
        <taxon>Eukaryota</taxon>
        <taxon>Sar</taxon>
        <taxon>Stramenopiles</taxon>
        <taxon>Ochrophyta</taxon>
        <taxon>Bacillariophyta</taxon>
        <taxon>Coscinodiscophyceae</taxon>
        <taxon>Thalassiosirophycidae</taxon>
        <taxon>Stephanodiscales</taxon>
        <taxon>Stephanodiscaceae</taxon>
        <taxon>Cyclotella</taxon>
    </lineage>
</organism>
<dbReference type="Proteomes" id="UP001516023">
    <property type="component" value="Unassembled WGS sequence"/>
</dbReference>
<dbReference type="PROSITE" id="PS50088">
    <property type="entry name" value="ANK_REPEAT"/>
    <property type="match status" value="2"/>
</dbReference>
<feature type="region of interest" description="Disordered" evidence="2">
    <location>
        <begin position="1"/>
        <end position="64"/>
    </location>
</feature>
<dbReference type="Pfam" id="PF10294">
    <property type="entry name" value="Methyltransf_16"/>
    <property type="match status" value="1"/>
</dbReference>
<dbReference type="PANTHER" id="PTHR14614">
    <property type="entry name" value="HEPATOCELLULAR CARCINOMA-ASSOCIATED ANTIGEN"/>
    <property type="match status" value="1"/>
</dbReference>
<dbReference type="InterPro" id="IPR002110">
    <property type="entry name" value="Ankyrin_rpt"/>
</dbReference>
<feature type="region of interest" description="Disordered" evidence="2">
    <location>
        <begin position="275"/>
        <end position="301"/>
    </location>
</feature>